<dbReference type="PANTHER" id="PTHR12801">
    <property type="entry name" value="RNA EXONUCLEASE REXO1 / RECO3 FAMILY MEMBER-RELATED"/>
    <property type="match status" value="1"/>
</dbReference>
<evidence type="ECO:0000256" key="2">
    <source>
        <dbReference type="ARBA" id="ARBA00022801"/>
    </source>
</evidence>
<dbReference type="SUPFAM" id="SSF53098">
    <property type="entry name" value="Ribonuclease H-like"/>
    <property type="match status" value="1"/>
</dbReference>
<dbReference type="InterPro" id="IPR036397">
    <property type="entry name" value="RNaseH_sf"/>
</dbReference>
<dbReference type="PANTHER" id="PTHR12801:SF45">
    <property type="entry name" value="RNA EXONUCLEASE 4"/>
    <property type="match status" value="1"/>
</dbReference>
<accession>A0A8J6FM15</accession>
<evidence type="ECO:0000256" key="1">
    <source>
        <dbReference type="ARBA" id="ARBA00022722"/>
    </source>
</evidence>
<keyword evidence="5" id="KW-1185">Reference proteome</keyword>
<dbReference type="GO" id="GO:0004527">
    <property type="term" value="F:exonuclease activity"/>
    <property type="evidence" value="ECO:0007669"/>
    <property type="project" value="InterPro"/>
</dbReference>
<feature type="compositionally biased region" description="Acidic residues" evidence="3">
    <location>
        <begin position="97"/>
        <end position="111"/>
    </location>
</feature>
<sequence length="125" mass="14445">MKLLKGKLVIGHAVHNDLAVLEYFHPSEQIRDTSRIPLLNHMAGFPPRPSVSLKRLAFHILRKEIQVGKRGHSSVEDAQTCMELFRLVEDEVEQVDLSDLDEDSEPDDQYMDDQYWPSDLKEDCK</sequence>
<dbReference type="AlphaFoldDB" id="A0A8J6FM15"/>
<gene>
    <name evidence="4" type="ORF">GDO78_005239</name>
</gene>
<dbReference type="Gene3D" id="3.30.420.10">
    <property type="entry name" value="Ribonuclease H-like superfamily/Ribonuclease H"/>
    <property type="match status" value="1"/>
</dbReference>
<proteinExistence type="predicted"/>
<dbReference type="Proteomes" id="UP000770717">
    <property type="component" value="Unassembled WGS sequence"/>
</dbReference>
<dbReference type="EMBL" id="WNTK01000002">
    <property type="protein sequence ID" value="KAG9489134.1"/>
    <property type="molecule type" value="Genomic_DNA"/>
</dbReference>
<evidence type="ECO:0000256" key="3">
    <source>
        <dbReference type="SAM" id="MobiDB-lite"/>
    </source>
</evidence>
<protein>
    <recommendedName>
        <fullName evidence="6">Exonuclease domain-containing protein</fullName>
    </recommendedName>
</protein>
<dbReference type="InterPro" id="IPR047021">
    <property type="entry name" value="REXO1/3/4-like"/>
</dbReference>
<keyword evidence="2" id="KW-0378">Hydrolase</keyword>
<reference evidence="4" key="1">
    <citation type="thesis" date="2020" institute="ProQuest LLC" country="789 East Eisenhower Parkway, Ann Arbor, MI, USA">
        <title>Comparative Genomics and Chromosome Evolution.</title>
        <authorList>
            <person name="Mudd A.B."/>
        </authorList>
    </citation>
    <scope>NUCLEOTIDE SEQUENCE</scope>
    <source>
        <strain evidence="4">HN-11 Male</strain>
        <tissue evidence="4">Kidney and liver</tissue>
    </source>
</reference>
<feature type="region of interest" description="Disordered" evidence="3">
    <location>
        <begin position="97"/>
        <end position="125"/>
    </location>
</feature>
<organism evidence="4 5">
    <name type="scientific">Eleutherodactylus coqui</name>
    <name type="common">Puerto Rican coqui</name>
    <dbReference type="NCBI Taxonomy" id="57060"/>
    <lineage>
        <taxon>Eukaryota</taxon>
        <taxon>Metazoa</taxon>
        <taxon>Chordata</taxon>
        <taxon>Craniata</taxon>
        <taxon>Vertebrata</taxon>
        <taxon>Euteleostomi</taxon>
        <taxon>Amphibia</taxon>
        <taxon>Batrachia</taxon>
        <taxon>Anura</taxon>
        <taxon>Neobatrachia</taxon>
        <taxon>Hyloidea</taxon>
        <taxon>Eleutherodactylidae</taxon>
        <taxon>Eleutherodactylinae</taxon>
        <taxon>Eleutherodactylus</taxon>
        <taxon>Eleutherodactylus</taxon>
    </lineage>
</organism>
<keyword evidence="1" id="KW-0540">Nuclease</keyword>
<dbReference type="InterPro" id="IPR012337">
    <property type="entry name" value="RNaseH-like_sf"/>
</dbReference>
<dbReference type="GO" id="GO:0005634">
    <property type="term" value="C:nucleus"/>
    <property type="evidence" value="ECO:0007669"/>
    <property type="project" value="TreeGrafter"/>
</dbReference>
<evidence type="ECO:0008006" key="6">
    <source>
        <dbReference type="Google" id="ProtNLM"/>
    </source>
</evidence>
<name>A0A8J6FM15_ELECQ</name>
<dbReference type="OrthoDB" id="16516at2759"/>
<comment type="caution">
    <text evidence="4">The sequence shown here is derived from an EMBL/GenBank/DDBJ whole genome shotgun (WGS) entry which is preliminary data.</text>
</comment>
<evidence type="ECO:0000313" key="5">
    <source>
        <dbReference type="Proteomes" id="UP000770717"/>
    </source>
</evidence>
<dbReference type="GO" id="GO:0003676">
    <property type="term" value="F:nucleic acid binding"/>
    <property type="evidence" value="ECO:0007669"/>
    <property type="project" value="InterPro"/>
</dbReference>
<evidence type="ECO:0000313" key="4">
    <source>
        <dbReference type="EMBL" id="KAG9489134.1"/>
    </source>
</evidence>